<dbReference type="AlphaFoldDB" id="A0AAF0PGB1"/>
<dbReference type="PANTHER" id="PTHR48090">
    <property type="entry name" value="UNDECAPRENYL-PHOSPHATE 4-DEOXY-4-FORMAMIDO-L-ARABINOSE TRANSFERASE-RELATED"/>
    <property type="match status" value="1"/>
</dbReference>
<dbReference type="SUPFAM" id="SSF53448">
    <property type="entry name" value="Nucleotide-diphospho-sugar transferases"/>
    <property type="match status" value="1"/>
</dbReference>
<dbReference type="Pfam" id="PF00535">
    <property type="entry name" value="Glycos_transf_2"/>
    <property type="match status" value="1"/>
</dbReference>
<dbReference type="InterPro" id="IPR050256">
    <property type="entry name" value="Glycosyltransferase_2"/>
</dbReference>
<feature type="domain" description="Glycosyltransferase 2-like" evidence="3">
    <location>
        <begin position="57"/>
        <end position="218"/>
    </location>
</feature>
<keyword evidence="2" id="KW-1133">Transmembrane helix</keyword>
<dbReference type="Gene3D" id="3.90.550.10">
    <property type="entry name" value="Spore Coat Polysaccharide Biosynthesis Protein SpsA, Chain A"/>
    <property type="match status" value="1"/>
</dbReference>
<evidence type="ECO:0000259" key="3">
    <source>
        <dbReference type="Pfam" id="PF00535"/>
    </source>
</evidence>
<feature type="region of interest" description="Disordered" evidence="1">
    <location>
        <begin position="1"/>
        <end position="38"/>
    </location>
</feature>
<proteinExistence type="predicted"/>
<dbReference type="GeneID" id="39864591"/>
<dbReference type="EMBL" id="CP101873">
    <property type="protein sequence ID" value="WMT07496.1"/>
    <property type="molecule type" value="Genomic_DNA"/>
</dbReference>
<dbReference type="EMBL" id="CP101873">
    <property type="protein sequence ID" value="WMT08128.1"/>
    <property type="molecule type" value="Genomic_DNA"/>
</dbReference>
<dbReference type="CDD" id="cd04179">
    <property type="entry name" value="DPM_DPG-synthase_like"/>
    <property type="match status" value="1"/>
</dbReference>
<evidence type="ECO:0000256" key="1">
    <source>
        <dbReference type="SAM" id="MobiDB-lite"/>
    </source>
</evidence>
<dbReference type="InterPro" id="IPR029044">
    <property type="entry name" value="Nucleotide-diphossugar_trans"/>
</dbReference>
<sequence length="423" mass="45326">MSTSDGGTSSRSAGVDSTSGSADPVVADRESGTAGREFHEADELLLGPDSDRAPTISVVMPTLNEEEGVAECIGRAKTAIAELGVTAEIILSDSSSDRTPEIGREMGAIVYEPDRPGYGYAYRYAFDRARGDYIVIGDADTTYDFEAIPRLLDELKERDADMVMGSRLEGEIKDGAMPALHQYVGNPLLTKFLNVFYGAGVSDAHSGFRIIRRECLDDLELQTTGMEFASEMIMEAGAQDKSIAEVPITYHEREGDATLESFKDGWRHVRFMLVNAPGYLFSVPGLLLSVVGLLVMGTAFTGASIGDVTLGIHSMIAGSLLTIVGYQVSSLGVFAAVASDPIQVPDDPITTRITQSLSLENGATIGLALFAAGSAYAGWLVYRWYANGFMTLEFTMSALLAFTAIVIGLQTVFSSFFLSAVNR</sequence>
<organism evidence="6 7">
    <name type="scientific">Natrinema thermotolerans</name>
    <dbReference type="NCBI Taxonomy" id="121872"/>
    <lineage>
        <taxon>Archaea</taxon>
        <taxon>Methanobacteriati</taxon>
        <taxon>Methanobacteriota</taxon>
        <taxon>Stenosarchaea group</taxon>
        <taxon>Halobacteria</taxon>
        <taxon>Halobacteriales</taxon>
        <taxon>Natrialbaceae</taxon>
        <taxon>Natrinema</taxon>
    </lineage>
</organism>
<protein>
    <submittedName>
        <fullName evidence="6">Glycosyltransferase family 2 protein</fullName>
    </submittedName>
</protein>
<name>A0AAF0PGB1_9EURY</name>
<feature type="transmembrane region" description="Helical" evidence="2">
    <location>
        <begin position="312"/>
        <end position="338"/>
    </location>
</feature>
<feature type="compositionally biased region" description="Polar residues" evidence="1">
    <location>
        <begin position="1"/>
        <end position="21"/>
    </location>
</feature>
<keyword evidence="2" id="KW-0472">Membrane</keyword>
<feature type="compositionally biased region" description="Basic and acidic residues" evidence="1">
    <location>
        <begin position="26"/>
        <end position="38"/>
    </location>
</feature>
<feature type="transmembrane region" description="Helical" evidence="2">
    <location>
        <begin position="279"/>
        <end position="300"/>
    </location>
</feature>
<accession>A0AAF0PGB1</accession>
<dbReference type="PANTHER" id="PTHR48090:SF7">
    <property type="entry name" value="RFBJ PROTEIN"/>
    <property type="match status" value="1"/>
</dbReference>
<evidence type="ECO:0000313" key="7">
    <source>
        <dbReference type="Proteomes" id="UP001224926"/>
    </source>
</evidence>
<gene>
    <name evidence="6" type="ORF">NP511_00485</name>
    <name evidence="5" type="ORF">NP511_19200</name>
</gene>
<evidence type="ECO:0000256" key="2">
    <source>
        <dbReference type="SAM" id="Phobius"/>
    </source>
</evidence>
<dbReference type="Proteomes" id="UP001224926">
    <property type="component" value="Chromosome"/>
</dbReference>
<dbReference type="Pfam" id="PF26629">
    <property type="entry name" value="GT2_TM_C"/>
    <property type="match status" value="1"/>
</dbReference>
<keyword evidence="7" id="KW-1185">Reference proteome</keyword>
<feature type="transmembrane region" description="Helical" evidence="2">
    <location>
        <begin position="359"/>
        <end position="382"/>
    </location>
</feature>
<dbReference type="RefSeq" id="WP_084158321.1">
    <property type="nucleotide sequence ID" value="NZ_CP101873.1"/>
</dbReference>
<dbReference type="InterPro" id="IPR001173">
    <property type="entry name" value="Glyco_trans_2-like"/>
</dbReference>
<evidence type="ECO:0000313" key="6">
    <source>
        <dbReference type="EMBL" id="WMT08128.1"/>
    </source>
</evidence>
<reference evidence="6 7" key="1">
    <citation type="submission" date="2022-07" db="EMBL/GenBank/DDBJ databases">
        <title>Two temperate virus in Haloterrigena jeotgali A29.</title>
        <authorList>
            <person name="Deng X."/>
        </authorList>
    </citation>
    <scope>NUCLEOTIDE SEQUENCE [LARGE SCALE GENOMIC DNA]</scope>
    <source>
        <strain evidence="6 7">A29</strain>
    </source>
</reference>
<feature type="domain" description="Low-salt glycan biosynthesis hexosyltransferase Agl6 C-terminal transmembrane region" evidence="4">
    <location>
        <begin position="339"/>
        <end position="421"/>
    </location>
</feature>
<evidence type="ECO:0000259" key="4">
    <source>
        <dbReference type="Pfam" id="PF26629"/>
    </source>
</evidence>
<feature type="transmembrane region" description="Helical" evidence="2">
    <location>
        <begin position="394"/>
        <end position="418"/>
    </location>
</feature>
<dbReference type="InterPro" id="IPR058718">
    <property type="entry name" value="Agl6_TM_C"/>
</dbReference>
<evidence type="ECO:0000313" key="5">
    <source>
        <dbReference type="EMBL" id="WMT07496.1"/>
    </source>
</evidence>
<keyword evidence="2" id="KW-0812">Transmembrane</keyword>